<keyword evidence="2" id="KW-0805">Transcription regulation</keyword>
<gene>
    <name evidence="8" type="ORF">ACFPZ3_08125</name>
</gene>
<dbReference type="InterPro" id="IPR058245">
    <property type="entry name" value="NreC/VraR/RcsB-like_REC"/>
</dbReference>
<evidence type="ECO:0000256" key="4">
    <source>
        <dbReference type="ARBA" id="ARBA00023163"/>
    </source>
</evidence>
<dbReference type="InterPro" id="IPR001789">
    <property type="entry name" value="Sig_transdc_resp-reg_receiver"/>
</dbReference>
<dbReference type="EMBL" id="JBHSPA010000011">
    <property type="protein sequence ID" value="MFC5823810.1"/>
    <property type="molecule type" value="Genomic_DNA"/>
</dbReference>
<keyword evidence="4" id="KW-0804">Transcription</keyword>
<comment type="caution">
    <text evidence="8">The sequence shown here is derived from an EMBL/GenBank/DDBJ whole genome shotgun (WGS) entry which is preliminary data.</text>
</comment>
<evidence type="ECO:0000256" key="5">
    <source>
        <dbReference type="PROSITE-ProRule" id="PRU00169"/>
    </source>
</evidence>
<dbReference type="Pfam" id="PF00196">
    <property type="entry name" value="GerE"/>
    <property type="match status" value="1"/>
</dbReference>
<dbReference type="SMART" id="SM00448">
    <property type="entry name" value="REC"/>
    <property type="match status" value="1"/>
</dbReference>
<organism evidence="8 9">
    <name type="scientific">Nonomuraea insulae</name>
    <dbReference type="NCBI Taxonomy" id="1616787"/>
    <lineage>
        <taxon>Bacteria</taxon>
        <taxon>Bacillati</taxon>
        <taxon>Actinomycetota</taxon>
        <taxon>Actinomycetes</taxon>
        <taxon>Streptosporangiales</taxon>
        <taxon>Streptosporangiaceae</taxon>
        <taxon>Nonomuraea</taxon>
    </lineage>
</organism>
<evidence type="ECO:0000313" key="8">
    <source>
        <dbReference type="EMBL" id="MFC5823810.1"/>
    </source>
</evidence>
<dbReference type="SMART" id="SM00421">
    <property type="entry name" value="HTH_LUXR"/>
    <property type="match status" value="1"/>
</dbReference>
<sequence length="225" mass="24635">MINVILADDQSRIRGHIALLLAGEADITVVAEVGDGLQAVEQTRLLQPDVVVMDVRMPGMDGVEATRLITRDEMSKDPGKTIRVLILTMFHIDETVFEALRNGASGFMLKHSMSGSLIEAVKAIATGEAWLDPTVTRPLIDEFAARPHPGPWSRTDLEQLTAREREVLWWVAQGLSNTEVAIKLSIAEVTVKTHVARVLMKLGVRDRAQAVAVAYQSGLVKVGEH</sequence>
<dbReference type="Pfam" id="PF00072">
    <property type="entry name" value="Response_reg"/>
    <property type="match status" value="1"/>
</dbReference>
<dbReference type="PANTHER" id="PTHR43214:SF24">
    <property type="entry name" value="TRANSCRIPTIONAL REGULATORY PROTEIN NARL-RELATED"/>
    <property type="match status" value="1"/>
</dbReference>
<evidence type="ECO:0000256" key="1">
    <source>
        <dbReference type="ARBA" id="ARBA00022553"/>
    </source>
</evidence>
<feature type="domain" description="Response regulatory" evidence="7">
    <location>
        <begin position="3"/>
        <end position="125"/>
    </location>
</feature>
<dbReference type="Gene3D" id="3.40.50.2300">
    <property type="match status" value="1"/>
</dbReference>
<evidence type="ECO:0000256" key="3">
    <source>
        <dbReference type="ARBA" id="ARBA00023125"/>
    </source>
</evidence>
<keyword evidence="3" id="KW-0238">DNA-binding</keyword>
<keyword evidence="9" id="KW-1185">Reference proteome</keyword>
<dbReference type="SUPFAM" id="SSF52172">
    <property type="entry name" value="CheY-like"/>
    <property type="match status" value="1"/>
</dbReference>
<dbReference type="CDD" id="cd17535">
    <property type="entry name" value="REC_NarL-like"/>
    <property type="match status" value="1"/>
</dbReference>
<name>A0ABW1CGN1_9ACTN</name>
<dbReference type="PROSITE" id="PS50110">
    <property type="entry name" value="RESPONSE_REGULATORY"/>
    <property type="match status" value="1"/>
</dbReference>
<evidence type="ECO:0000259" key="6">
    <source>
        <dbReference type="PROSITE" id="PS50043"/>
    </source>
</evidence>
<dbReference type="PANTHER" id="PTHR43214">
    <property type="entry name" value="TWO-COMPONENT RESPONSE REGULATOR"/>
    <property type="match status" value="1"/>
</dbReference>
<feature type="domain" description="HTH luxR-type" evidence="6">
    <location>
        <begin position="153"/>
        <end position="218"/>
    </location>
</feature>
<dbReference type="PRINTS" id="PR00038">
    <property type="entry name" value="HTHLUXR"/>
</dbReference>
<dbReference type="PROSITE" id="PS00622">
    <property type="entry name" value="HTH_LUXR_1"/>
    <property type="match status" value="1"/>
</dbReference>
<dbReference type="InterPro" id="IPR000792">
    <property type="entry name" value="Tscrpt_reg_LuxR_C"/>
</dbReference>
<dbReference type="SUPFAM" id="SSF46894">
    <property type="entry name" value="C-terminal effector domain of the bipartite response regulators"/>
    <property type="match status" value="1"/>
</dbReference>
<evidence type="ECO:0000259" key="7">
    <source>
        <dbReference type="PROSITE" id="PS50110"/>
    </source>
</evidence>
<dbReference type="InterPro" id="IPR039420">
    <property type="entry name" value="WalR-like"/>
</dbReference>
<dbReference type="PROSITE" id="PS50043">
    <property type="entry name" value="HTH_LUXR_2"/>
    <property type="match status" value="1"/>
</dbReference>
<dbReference type="Proteomes" id="UP001596058">
    <property type="component" value="Unassembled WGS sequence"/>
</dbReference>
<proteinExistence type="predicted"/>
<keyword evidence="1 5" id="KW-0597">Phosphoprotein</keyword>
<evidence type="ECO:0000313" key="9">
    <source>
        <dbReference type="Proteomes" id="UP001596058"/>
    </source>
</evidence>
<dbReference type="InterPro" id="IPR016032">
    <property type="entry name" value="Sig_transdc_resp-reg_C-effctor"/>
</dbReference>
<dbReference type="RefSeq" id="WP_379513341.1">
    <property type="nucleotide sequence ID" value="NZ_JBHSPA010000011.1"/>
</dbReference>
<reference evidence="9" key="1">
    <citation type="journal article" date="2019" name="Int. J. Syst. Evol. Microbiol.">
        <title>The Global Catalogue of Microorganisms (GCM) 10K type strain sequencing project: providing services to taxonomists for standard genome sequencing and annotation.</title>
        <authorList>
            <consortium name="The Broad Institute Genomics Platform"/>
            <consortium name="The Broad Institute Genome Sequencing Center for Infectious Disease"/>
            <person name="Wu L."/>
            <person name="Ma J."/>
        </authorList>
    </citation>
    <scope>NUCLEOTIDE SEQUENCE [LARGE SCALE GENOMIC DNA]</scope>
    <source>
        <strain evidence="9">CCUG 53903</strain>
    </source>
</reference>
<dbReference type="InterPro" id="IPR011006">
    <property type="entry name" value="CheY-like_superfamily"/>
</dbReference>
<dbReference type="CDD" id="cd06170">
    <property type="entry name" value="LuxR_C_like"/>
    <property type="match status" value="1"/>
</dbReference>
<accession>A0ABW1CGN1</accession>
<feature type="modified residue" description="4-aspartylphosphate" evidence="5">
    <location>
        <position position="54"/>
    </location>
</feature>
<evidence type="ECO:0000256" key="2">
    <source>
        <dbReference type="ARBA" id="ARBA00023015"/>
    </source>
</evidence>
<protein>
    <submittedName>
        <fullName evidence="8">Response regulator</fullName>
    </submittedName>
</protein>